<dbReference type="Gene3D" id="3.20.20.80">
    <property type="entry name" value="Glycosidases"/>
    <property type="match status" value="1"/>
</dbReference>
<dbReference type="PATRIC" id="fig|186479.3.peg.6783"/>
<dbReference type="InterPro" id="IPR006047">
    <property type="entry name" value="GH13_cat_dom"/>
</dbReference>
<dbReference type="Pfam" id="PF02806">
    <property type="entry name" value="Alpha-amylase_C"/>
    <property type="match status" value="1"/>
</dbReference>
<dbReference type="InterPro" id="IPR014756">
    <property type="entry name" value="Ig_E-set"/>
</dbReference>
<dbReference type="AlphaFoldDB" id="A0A0P9F980"/>
<dbReference type="Pfam" id="PF02922">
    <property type="entry name" value="CBM_48"/>
    <property type="match status" value="1"/>
</dbReference>
<dbReference type="InterPro" id="IPR037439">
    <property type="entry name" value="Branching_enzy"/>
</dbReference>
<dbReference type="InterPro" id="IPR006048">
    <property type="entry name" value="A-amylase/branching_C"/>
</dbReference>
<keyword evidence="6" id="KW-1185">Reference proteome</keyword>
<evidence type="ECO:0000313" key="5">
    <source>
        <dbReference type="EMBL" id="KPV53161.1"/>
    </source>
</evidence>
<evidence type="ECO:0000256" key="1">
    <source>
        <dbReference type="ARBA" id="ARBA00008061"/>
    </source>
</evidence>
<dbReference type="Gene3D" id="2.60.40.10">
    <property type="entry name" value="Immunoglobulins"/>
    <property type="match status" value="1"/>
</dbReference>
<dbReference type="Gene3D" id="2.60.40.1180">
    <property type="entry name" value="Golgi alpha-mannosidase II"/>
    <property type="match status" value="1"/>
</dbReference>
<feature type="active site" description="Proton donor" evidence="2">
    <location>
        <position position="314"/>
    </location>
</feature>
<dbReference type="GO" id="GO:0003844">
    <property type="term" value="F:1,4-alpha-glucan branching enzyme activity"/>
    <property type="evidence" value="ECO:0007669"/>
    <property type="project" value="InterPro"/>
</dbReference>
<comment type="similarity">
    <text evidence="1">Belongs to the glycosyl hydrolase 13 family.</text>
</comment>
<dbReference type="SUPFAM" id="SSF51445">
    <property type="entry name" value="(Trans)glycosidases"/>
    <property type="match status" value="1"/>
</dbReference>
<comment type="caution">
    <text evidence="5">The sequence shown here is derived from an EMBL/GenBank/DDBJ whole genome shotgun (WGS) entry which is preliminary data.</text>
</comment>
<sequence>MATAEESQPRVEQAPDNILHGAHDLGDGKVSFALWAPWKKSVHLIGDFNGWDGNADAMAVDESGLWWIEKQLEPGEHAYQFVIDGETTISDPYARKLRWEGGDVPHAIIAVNAQPYEWHDGGFGIKPMNQLVIYELHVGDFSPEGTFEGVAKRLDHIANLGIDAIELMPIQEFPGDQSWGYNPAYFFAPESSYGTAEDLKNLIDAAHQRGIGIILDMVFNHTTGDAPLNRLYPYDQNPYMSSDGNPYGFPDLNHWNDATKRLIADIQSYWLSEYHIDGFRYDYVEGIEWDGVNGMSFITWSARQAKPYAYLIAEHIVGDTAAVVHETETDASWHWQFTKTLGAQLSEGEYQGYQYGDLGALERVLTFGGDGYTDNAQPINYLESHDEERIMRVAMSNPAIGEAGAVRKSMLGAIALFTAQGVPMLYSGQEFGAHGEKTIGVSKLPWEFMDSDSGKAMYHHYATLAYMRHTQAALQTNNFQVLVADAEKKVFVYHRWADNGSDIVVALNFSPADQHIAIDFPQTGTWHEWLHDYDEQVGDGPVEVDLPDSFGKVWVFQG</sequence>
<dbReference type="Pfam" id="PF00128">
    <property type="entry name" value="Alpha-amylase"/>
    <property type="match status" value="2"/>
</dbReference>
<dbReference type="GO" id="GO:0043169">
    <property type="term" value="F:cation binding"/>
    <property type="evidence" value="ECO:0007669"/>
    <property type="project" value="InterPro"/>
</dbReference>
<dbReference type="SUPFAM" id="SSF51011">
    <property type="entry name" value="Glycosyl hydrolase domain"/>
    <property type="match status" value="1"/>
</dbReference>
<dbReference type="PIRSF" id="PIRSF000463">
    <property type="entry name" value="GlgB"/>
    <property type="match status" value="1"/>
</dbReference>
<organism evidence="5 6">
    <name type="scientific">Kouleothrix aurantiaca</name>
    <dbReference type="NCBI Taxonomy" id="186479"/>
    <lineage>
        <taxon>Bacteria</taxon>
        <taxon>Bacillati</taxon>
        <taxon>Chloroflexota</taxon>
        <taxon>Chloroflexia</taxon>
        <taxon>Chloroflexales</taxon>
        <taxon>Roseiflexineae</taxon>
        <taxon>Roseiflexaceae</taxon>
        <taxon>Kouleothrix</taxon>
    </lineage>
</organism>
<dbReference type="Proteomes" id="UP000050509">
    <property type="component" value="Unassembled WGS sequence"/>
</dbReference>
<dbReference type="SUPFAM" id="SSF81296">
    <property type="entry name" value="E set domains"/>
    <property type="match status" value="1"/>
</dbReference>
<dbReference type="GO" id="GO:0005978">
    <property type="term" value="P:glycogen biosynthetic process"/>
    <property type="evidence" value="ECO:0007669"/>
    <property type="project" value="InterPro"/>
</dbReference>
<proteinExistence type="inferred from homology"/>
<protein>
    <recommendedName>
        <fullName evidence="4">Glycosyl hydrolase family 13 catalytic domain-containing protein</fullName>
    </recommendedName>
</protein>
<reference evidence="5 6" key="1">
    <citation type="submission" date="2015-09" db="EMBL/GenBank/DDBJ databases">
        <title>Draft genome sequence of Kouleothrix aurantiaca JCM 19913.</title>
        <authorList>
            <person name="Hemp J."/>
        </authorList>
    </citation>
    <scope>NUCLEOTIDE SEQUENCE [LARGE SCALE GENOMIC DNA]</scope>
    <source>
        <strain evidence="5 6">COM-B</strain>
    </source>
</reference>
<dbReference type="SMART" id="SM00642">
    <property type="entry name" value="Aamy"/>
    <property type="match status" value="1"/>
</dbReference>
<dbReference type="InterPro" id="IPR004193">
    <property type="entry name" value="Glyco_hydro_13_N"/>
</dbReference>
<evidence type="ECO:0000313" key="6">
    <source>
        <dbReference type="Proteomes" id="UP000050509"/>
    </source>
</evidence>
<dbReference type="InterPro" id="IPR013783">
    <property type="entry name" value="Ig-like_fold"/>
</dbReference>
<evidence type="ECO:0000259" key="4">
    <source>
        <dbReference type="SMART" id="SM00642"/>
    </source>
</evidence>
<feature type="domain" description="Glycosyl hydrolase family 13 catalytic" evidence="4">
    <location>
        <begin position="130"/>
        <end position="468"/>
    </location>
</feature>
<name>A0A0P9F980_9CHLR</name>
<dbReference type="EMBL" id="LJCR01000325">
    <property type="protein sequence ID" value="KPV53161.1"/>
    <property type="molecule type" value="Genomic_DNA"/>
</dbReference>
<dbReference type="InterPro" id="IPR017853">
    <property type="entry name" value="GH"/>
</dbReference>
<gene>
    <name evidence="5" type="ORF">SE17_11235</name>
</gene>
<dbReference type="PANTHER" id="PTHR43002">
    <property type="entry name" value="GLYCOGEN DEBRANCHING ENZYME"/>
    <property type="match status" value="1"/>
</dbReference>
<feature type="active site" description="Nucleophile" evidence="2">
    <location>
        <position position="282"/>
    </location>
</feature>
<accession>A0A0P9F980</accession>
<evidence type="ECO:0000256" key="3">
    <source>
        <dbReference type="SAM" id="MobiDB-lite"/>
    </source>
</evidence>
<dbReference type="InterPro" id="IPR013780">
    <property type="entry name" value="Glyco_hydro_b"/>
</dbReference>
<feature type="region of interest" description="Disordered" evidence="3">
    <location>
        <begin position="1"/>
        <end position="20"/>
    </location>
</feature>
<dbReference type="GO" id="GO:0004553">
    <property type="term" value="F:hydrolase activity, hydrolyzing O-glycosyl compounds"/>
    <property type="evidence" value="ECO:0007669"/>
    <property type="project" value="InterPro"/>
</dbReference>
<evidence type="ECO:0000256" key="2">
    <source>
        <dbReference type="PIRSR" id="PIRSR000463-1"/>
    </source>
</evidence>